<dbReference type="InterPro" id="IPR029062">
    <property type="entry name" value="Class_I_gatase-like"/>
</dbReference>
<feature type="domain" description="ThuA-like" evidence="1">
    <location>
        <begin position="99"/>
        <end position="295"/>
    </location>
</feature>
<dbReference type="Pfam" id="PF06283">
    <property type="entry name" value="ThuA"/>
    <property type="match status" value="1"/>
</dbReference>
<protein>
    <recommendedName>
        <fullName evidence="1">ThuA-like domain-containing protein</fullName>
    </recommendedName>
</protein>
<dbReference type="EMBL" id="UINC01023502">
    <property type="protein sequence ID" value="SVA95288.1"/>
    <property type="molecule type" value="Genomic_DNA"/>
</dbReference>
<evidence type="ECO:0000259" key="1">
    <source>
        <dbReference type="Pfam" id="PF06283"/>
    </source>
</evidence>
<dbReference type="PANTHER" id="PTHR40469:SF2">
    <property type="entry name" value="GALACTOSE-BINDING DOMAIN-LIKE SUPERFAMILY PROTEIN"/>
    <property type="match status" value="1"/>
</dbReference>
<evidence type="ECO:0000313" key="2">
    <source>
        <dbReference type="EMBL" id="SVA95288.1"/>
    </source>
</evidence>
<name>A0A382A194_9ZZZZ</name>
<accession>A0A382A194</accession>
<dbReference type="AlphaFoldDB" id="A0A382A194"/>
<reference evidence="2" key="1">
    <citation type="submission" date="2018-05" db="EMBL/GenBank/DDBJ databases">
        <authorList>
            <person name="Lanie J.A."/>
            <person name="Ng W.-L."/>
            <person name="Kazmierczak K.M."/>
            <person name="Andrzejewski T.M."/>
            <person name="Davidsen T.M."/>
            <person name="Wayne K.J."/>
            <person name="Tettelin H."/>
            <person name="Glass J.I."/>
            <person name="Rusch D."/>
            <person name="Podicherti R."/>
            <person name="Tsui H.-C.T."/>
            <person name="Winkler M.E."/>
        </authorList>
    </citation>
    <scope>NUCLEOTIDE SEQUENCE</scope>
</reference>
<dbReference type="Gene3D" id="3.40.50.880">
    <property type="match status" value="1"/>
</dbReference>
<dbReference type="PANTHER" id="PTHR40469">
    <property type="entry name" value="SECRETED GLYCOSYL HYDROLASE"/>
    <property type="match status" value="1"/>
</dbReference>
<sequence length="319" mass="35492">MPSAKTSKKWIALALLFATMASPASAEKISVLFVDGQNNHNWKAMTPYMKAQMEKTELFQVDVATSPPRAPRPPRNLSESQKAKAAEAATKIREEFQAKWDAFRPAFKKYDVIVSNYNGEDWPEPVQRAFEKYMKNGGRFIVVHAADNSFPNWLEYNKMIGLGGWGGRTEKHGPYVYYSDDGKIVRNTEPGRGGSHGPQHAFKIVVRDGSHPVTKGMPAEWMHAQDELYDSLRGPAENMNVLATAYSAKSKRHEPMMMTIQYGKGIIFHTPMGHENGKSLQCVGFITTINRAAQWLATGSVTQALPGKFPTAGRISLSD</sequence>
<organism evidence="2">
    <name type="scientific">marine metagenome</name>
    <dbReference type="NCBI Taxonomy" id="408172"/>
    <lineage>
        <taxon>unclassified sequences</taxon>
        <taxon>metagenomes</taxon>
        <taxon>ecological metagenomes</taxon>
    </lineage>
</organism>
<gene>
    <name evidence="2" type="ORF">METZ01_LOCUS148142</name>
</gene>
<dbReference type="InterPro" id="IPR029010">
    <property type="entry name" value="ThuA-like"/>
</dbReference>
<dbReference type="SUPFAM" id="SSF52317">
    <property type="entry name" value="Class I glutamine amidotransferase-like"/>
    <property type="match status" value="1"/>
</dbReference>
<proteinExistence type="predicted"/>